<dbReference type="AlphaFoldDB" id="A0A437KAM1"/>
<dbReference type="InterPro" id="IPR010652">
    <property type="entry name" value="DUF1232"/>
</dbReference>
<dbReference type="SUPFAM" id="SSF47413">
    <property type="entry name" value="lambda repressor-like DNA-binding domains"/>
    <property type="match status" value="1"/>
</dbReference>
<dbReference type="GO" id="GO:0003677">
    <property type="term" value="F:DNA binding"/>
    <property type="evidence" value="ECO:0007669"/>
    <property type="project" value="InterPro"/>
</dbReference>
<dbReference type="InterPro" id="IPR001387">
    <property type="entry name" value="Cro/C1-type_HTH"/>
</dbReference>
<evidence type="ECO:0000256" key="3">
    <source>
        <dbReference type="ARBA" id="ARBA00022989"/>
    </source>
</evidence>
<dbReference type="EMBL" id="RZTZ01000004">
    <property type="protein sequence ID" value="RVT62509.1"/>
    <property type="molecule type" value="Genomic_DNA"/>
</dbReference>
<dbReference type="Gene3D" id="1.10.260.40">
    <property type="entry name" value="lambda repressor-like DNA-binding domains"/>
    <property type="match status" value="1"/>
</dbReference>
<keyword evidence="4" id="KW-0472">Membrane</keyword>
<keyword evidence="2" id="KW-0812">Transmembrane</keyword>
<name>A0A437KAM1_9BACI</name>
<comment type="caution">
    <text evidence="6">The sequence shown here is derived from an EMBL/GenBank/DDBJ whole genome shotgun (WGS) entry which is preliminary data.</text>
</comment>
<evidence type="ECO:0000256" key="4">
    <source>
        <dbReference type="ARBA" id="ARBA00023136"/>
    </source>
</evidence>
<evidence type="ECO:0000313" key="6">
    <source>
        <dbReference type="EMBL" id="RVT62509.1"/>
    </source>
</evidence>
<evidence type="ECO:0000259" key="5">
    <source>
        <dbReference type="PROSITE" id="PS50943"/>
    </source>
</evidence>
<evidence type="ECO:0000256" key="1">
    <source>
        <dbReference type="ARBA" id="ARBA00004127"/>
    </source>
</evidence>
<dbReference type="Proteomes" id="UP000288024">
    <property type="component" value="Unassembled WGS sequence"/>
</dbReference>
<protein>
    <submittedName>
        <fullName evidence="6">DUF1232 domain-containing protein</fullName>
    </submittedName>
</protein>
<keyword evidence="3" id="KW-1133">Transmembrane helix</keyword>
<keyword evidence="7" id="KW-1185">Reference proteome</keyword>
<reference evidence="6 7" key="1">
    <citation type="submission" date="2019-01" db="EMBL/GenBank/DDBJ databases">
        <title>Bacillus sp. M5HDSG1-1, whole genome shotgun sequence.</title>
        <authorList>
            <person name="Tuo L."/>
        </authorList>
    </citation>
    <scope>NUCLEOTIDE SEQUENCE [LARGE SCALE GENOMIC DNA]</scope>
    <source>
        <strain evidence="6 7">M5HDSG1-1</strain>
    </source>
</reference>
<dbReference type="RefSeq" id="WP_127738460.1">
    <property type="nucleotide sequence ID" value="NZ_RZTZ01000004.1"/>
</dbReference>
<accession>A0A437KAM1</accession>
<gene>
    <name evidence="6" type="ORF">EM808_12000</name>
</gene>
<dbReference type="SMART" id="SM00530">
    <property type="entry name" value="HTH_XRE"/>
    <property type="match status" value="1"/>
</dbReference>
<evidence type="ECO:0000256" key="2">
    <source>
        <dbReference type="ARBA" id="ARBA00022692"/>
    </source>
</evidence>
<dbReference type="PROSITE" id="PS50943">
    <property type="entry name" value="HTH_CROC1"/>
    <property type="match status" value="1"/>
</dbReference>
<feature type="domain" description="HTH cro/C1-type" evidence="5">
    <location>
        <begin position="15"/>
        <end position="69"/>
    </location>
</feature>
<dbReference type="GO" id="GO:0012505">
    <property type="term" value="C:endomembrane system"/>
    <property type="evidence" value="ECO:0007669"/>
    <property type="project" value="UniProtKB-SubCell"/>
</dbReference>
<comment type="subcellular location">
    <subcellularLocation>
        <location evidence="1">Endomembrane system</location>
        <topology evidence="1">Multi-pass membrane protein</topology>
    </subcellularLocation>
</comment>
<dbReference type="InterPro" id="IPR010982">
    <property type="entry name" value="Lambda_DNA-bd_dom_sf"/>
</dbReference>
<dbReference type="CDD" id="cd00093">
    <property type="entry name" value="HTH_XRE"/>
    <property type="match status" value="1"/>
</dbReference>
<dbReference type="Pfam" id="PF01381">
    <property type="entry name" value="HTH_3"/>
    <property type="match status" value="1"/>
</dbReference>
<evidence type="ECO:0000313" key="7">
    <source>
        <dbReference type="Proteomes" id="UP000288024"/>
    </source>
</evidence>
<proteinExistence type="predicted"/>
<organism evidence="6 7">
    <name type="scientific">Niallia taxi</name>
    <dbReference type="NCBI Taxonomy" id="2499688"/>
    <lineage>
        <taxon>Bacteria</taxon>
        <taxon>Bacillati</taxon>
        <taxon>Bacillota</taxon>
        <taxon>Bacilli</taxon>
        <taxon>Bacillales</taxon>
        <taxon>Bacillaceae</taxon>
        <taxon>Niallia</taxon>
    </lineage>
</organism>
<dbReference type="Pfam" id="PF06803">
    <property type="entry name" value="DUF1232"/>
    <property type="match status" value="1"/>
</dbReference>
<sequence length="212" mass="24050">MTSKAISEHKLGQLLKTTLEKQNISMSRLSIETKIDKATISRIINGKRRATPQHLQAISDSLKIPVYELFTAAGYTEKSSQAEDHFDLHSKIDVIQNMINLYSDDFKVEKVEDQLNGYKNQFASQVDHKDLFSQFKKKVKNLGGEGHFIKQLEDLYNRLKYKKGTPAQLMLIGSGLLYFVSTIDVIPDYLIPVGYLDDAIAINIILDKISKL</sequence>